<dbReference type="PANTHER" id="PTHR35400:SF3">
    <property type="entry name" value="SLL1072 PROTEIN"/>
    <property type="match status" value="1"/>
</dbReference>
<dbReference type="Gene3D" id="3.90.1570.10">
    <property type="entry name" value="tt1808, chain A"/>
    <property type="match status" value="1"/>
</dbReference>
<comment type="caution">
    <text evidence="2">The sequence shown here is derived from an EMBL/GenBank/DDBJ whole genome shotgun (WGS) entry which is preliminary data.</text>
</comment>
<keyword evidence="2" id="KW-0255">Endonuclease</keyword>
<dbReference type="PANTHER" id="PTHR35400">
    <property type="entry name" value="SLR1083 PROTEIN"/>
    <property type="match status" value="1"/>
</dbReference>
<dbReference type="InterPro" id="IPR012296">
    <property type="entry name" value="Nuclease_put_TT1808"/>
</dbReference>
<name>A0A2N3VA50_9NOCA</name>
<gene>
    <name evidence="2" type="ORF">ATK86_2873</name>
</gene>
<evidence type="ECO:0000259" key="1">
    <source>
        <dbReference type="Pfam" id="PF05685"/>
    </source>
</evidence>
<dbReference type="InterPro" id="IPR011335">
    <property type="entry name" value="Restrct_endonuc-II-like"/>
</dbReference>
<feature type="domain" description="Putative restriction endonuclease" evidence="1">
    <location>
        <begin position="32"/>
        <end position="160"/>
    </location>
</feature>
<keyword evidence="2" id="KW-0540">Nuclease</keyword>
<dbReference type="CDD" id="cd06260">
    <property type="entry name" value="DUF820-like"/>
    <property type="match status" value="1"/>
</dbReference>
<dbReference type="Proteomes" id="UP000233766">
    <property type="component" value="Unassembled WGS sequence"/>
</dbReference>
<keyword evidence="3" id="KW-1185">Reference proteome</keyword>
<keyword evidence="2" id="KW-0378">Hydrolase</keyword>
<protein>
    <submittedName>
        <fullName evidence="2">Uma2 family endonuclease</fullName>
    </submittedName>
</protein>
<dbReference type="SUPFAM" id="SSF52980">
    <property type="entry name" value="Restriction endonuclease-like"/>
    <property type="match status" value="1"/>
</dbReference>
<evidence type="ECO:0000313" key="2">
    <source>
        <dbReference type="EMBL" id="PKV78500.1"/>
    </source>
</evidence>
<reference evidence="2 3" key="1">
    <citation type="submission" date="2017-12" db="EMBL/GenBank/DDBJ databases">
        <title>Sequencing the genomes of 1000 Actinobacteria strains.</title>
        <authorList>
            <person name="Klenk H.-P."/>
        </authorList>
    </citation>
    <scope>NUCLEOTIDE SEQUENCE [LARGE SCALE GENOMIC DNA]</scope>
    <source>
        <strain evidence="2 3">DSM 44489</strain>
    </source>
</reference>
<accession>A0A2N3VA50</accession>
<dbReference type="InterPro" id="IPR008538">
    <property type="entry name" value="Uma2"/>
</dbReference>
<evidence type="ECO:0000313" key="3">
    <source>
        <dbReference type="Proteomes" id="UP000233766"/>
    </source>
</evidence>
<dbReference type="GO" id="GO:0004519">
    <property type="term" value="F:endonuclease activity"/>
    <property type="evidence" value="ECO:0007669"/>
    <property type="project" value="UniProtKB-KW"/>
</dbReference>
<dbReference type="AlphaFoldDB" id="A0A2N3VA50"/>
<dbReference type="Pfam" id="PF05685">
    <property type="entry name" value="Uma2"/>
    <property type="match status" value="1"/>
</dbReference>
<dbReference type="EMBL" id="PJMW01000002">
    <property type="protein sequence ID" value="PKV78500.1"/>
    <property type="molecule type" value="Genomic_DNA"/>
</dbReference>
<proteinExistence type="predicted"/>
<organism evidence="2 3">
    <name type="scientific">Nocardia fluminea</name>
    <dbReference type="NCBI Taxonomy" id="134984"/>
    <lineage>
        <taxon>Bacteria</taxon>
        <taxon>Bacillati</taxon>
        <taxon>Actinomycetota</taxon>
        <taxon>Actinomycetes</taxon>
        <taxon>Mycobacteriales</taxon>
        <taxon>Nocardiaceae</taxon>
        <taxon>Nocardia</taxon>
    </lineage>
</organism>
<sequence>MSSLFADRSKMSGRSDVTAIVPAWMHEQITATEYDAWSEEQCWGIEIVDGMVVVRPSASKRHNRLARILANALDAAAGPDWNADTDFDVRLQDVPLTNRRPDVVVYRADTIDLTPTRPEHVLMVVEVVSPGSETTDRIVKVDQYAKAGIAFYWRIEQATNGVPLIYTYILDPATRAYRTGDMFTGTVEVSAPFPVEIDLGKI</sequence>